<protein>
    <submittedName>
        <fullName evidence="1">5-hydroxytryptamine7 receptor</fullName>
    </submittedName>
</protein>
<name>P97843_RAT</name>
<dbReference type="AlphaFoldDB" id="P97843"/>
<organism evidence="1">
    <name type="scientific">Rattus norvegicus</name>
    <name type="common">Rat</name>
    <dbReference type="NCBI Taxonomy" id="10116"/>
    <lineage>
        <taxon>Eukaryota</taxon>
        <taxon>Metazoa</taxon>
        <taxon>Chordata</taxon>
        <taxon>Craniata</taxon>
        <taxon>Vertebrata</taxon>
        <taxon>Euteleostomi</taxon>
        <taxon>Mammalia</taxon>
        <taxon>Eutheria</taxon>
        <taxon>Euarchontoglires</taxon>
        <taxon>Glires</taxon>
        <taxon>Rodentia</taxon>
        <taxon>Myomorpha</taxon>
        <taxon>Muroidea</taxon>
        <taxon>Muridae</taxon>
        <taxon>Murinae</taxon>
        <taxon>Rattus</taxon>
    </lineage>
</organism>
<accession>P97843</accession>
<keyword evidence="1" id="KW-0675">Receptor</keyword>
<reference evidence="1" key="1">
    <citation type="submission" date="1996-08" db="EMBL/GenBank/DDBJ databases">
        <authorList>
            <person name="Heidmann D.E.A."/>
            <person name="Metcalf M.A."/>
            <person name="Kohen R."/>
            <person name="Hamblin M.W."/>
        </authorList>
    </citation>
    <scope>NUCLEOTIDE SEQUENCE</scope>
</reference>
<sequence>RVCAVSMTRASGVQQALENFPWGNGMKAGIKAVNSVALTKP</sequence>
<proteinExistence type="predicted"/>
<dbReference type="EMBL" id="U68491">
    <property type="protein sequence ID" value="AAC17468.1"/>
    <property type="molecule type" value="Genomic_DNA"/>
</dbReference>
<feature type="non-terminal residue" evidence="1">
    <location>
        <position position="1"/>
    </location>
</feature>
<evidence type="ECO:0000313" key="1">
    <source>
        <dbReference type="EMBL" id="AAC17468.1"/>
    </source>
</evidence>
<reference evidence="1" key="2">
    <citation type="journal article" date="1997" name="J. Neurochem.">
        <title>Four 5-hydroxytryptamine7 (5-HT7) receptor isoforms in human and rat produced by alternative splicing: species differences due to altered intron-exon organization.</title>
        <authorList>
            <person name="Heidmann D.E.A."/>
            <person name="Metcalf M.A."/>
            <person name="Kohen R."/>
            <person name="Hamblin M.W."/>
        </authorList>
    </citation>
    <scope>NUCLEOTIDE SEQUENCE</scope>
</reference>